<dbReference type="GO" id="GO:0003677">
    <property type="term" value="F:DNA binding"/>
    <property type="evidence" value="ECO:0007669"/>
    <property type="project" value="UniProtKB-KW"/>
</dbReference>
<dbReference type="AlphaFoldDB" id="A0A316FWW6"/>
<protein>
    <submittedName>
        <fullName evidence="6">LuxR family two component transcriptional regulator</fullName>
    </submittedName>
</protein>
<dbReference type="CDD" id="cd17535">
    <property type="entry name" value="REC_NarL-like"/>
    <property type="match status" value="1"/>
</dbReference>
<keyword evidence="2" id="KW-0238">DNA-binding</keyword>
<feature type="modified residue" description="4-aspartylphosphate" evidence="3">
    <location>
        <position position="56"/>
    </location>
</feature>
<gene>
    <name evidence="6" type="ORF">C8D97_103131</name>
</gene>
<dbReference type="RefSeq" id="WP_109762459.1">
    <property type="nucleotide sequence ID" value="NZ_QGGU01000003.1"/>
</dbReference>
<keyword evidence="7" id="KW-1185">Reference proteome</keyword>
<dbReference type="GO" id="GO:0000160">
    <property type="term" value="P:phosphorelay signal transduction system"/>
    <property type="evidence" value="ECO:0007669"/>
    <property type="project" value="InterPro"/>
</dbReference>
<dbReference type="InterPro" id="IPR016032">
    <property type="entry name" value="Sig_transdc_resp-reg_C-effctor"/>
</dbReference>
<dbReference type="CDD" id="cd06170">
    <property type="entry name" value="LuxR_C_like"/>
    <property type="match status" value="1"/>
</dbReference>
<evidence type="ECO:0000313" key="7">
    <source>
        <dbReference type="Proteomes" id="UP000245790"/>
    </source>
</evidence>
<reference evidence="6 7" key="1">
    <citation type="submission" date="2018-05" db="EMBL/GenBank/DDBJ databases">
        <title>Genomic Encyclopedia of Type Strains, Phase IV (KMG-IV): sequencing the most valuable type-strain genomes for metagenomic binning, comparative biology and taxonomic classification.</title>
        <authorList>
            <person name="Goeker M."/>
        </authorList>
    </citation>
    <scope>NUCLEOTIDE SEQUENCE [LARGE SCALE GENOMIC DNA]</scope>
    <source>
        <strain evidence="6 7">DSM 25350</strain>
    </source>
</reference>
<dbReference type="OrthoDB" id="9814495at2"/>
<feature type="domain" description="HTH luxR-type" evidence="4">
    <location>
        <begin position="142"/>
        <end position="208"/>
    </location>
</feature>
<dbReference type="SMART" id="SM00421">
    <property type="entry name" value="HTH_LUXR"/>
    <property type="match status" value="1"/>
</dbReference>
<feature type="domain" description="Response regulatory" evidence="5">
    <location>
        <begin position="5"/>
        <end position="121"/>
    </location>
</feature>
<dbReference type="Gene3D" id="1.10.10.10">
    <property type="entry name" value="Winged helix-like DNA-binding domain superfamily/Winged helix DNA-binding domain"/>
    <property type="match status" value="1"/>
</dbReference>
<dbReference type="GO" id="GO:0006355">
    <property type="term" value="P:regulation of DNA-templated transcription"/>
    <property type="evidence" value="ECO:0007669"/>
    <property type="project" value="InterPro"/>
</dbReference>
<comment type="caution">
    <text evidence="6">The sequence shown here is derived from an EMBL/GenBank/DDBJ whole genome shotgun (WGS) entry which is preliminary data.</text>
</comment>
<dbReference type="PROSITE" id="PS50110">
    <property type="entry name" value="RESPONSE_REGULATORY"/>
    <property type="match status" value="1"/>
</dbReference>
<sequence>MSDLKILVADDHPLFRSALIQALNQCHEQCEIVQAESYTEALEALASPDFDLALIDLNMPGDQGQLHLSEICRNHPDVAVTVVSGHDDRQTMARVKAMGAAGFITKSSSLEQLVSALNQVIEQGEYWSLDFDETNVSLDQDTCLTISQMTPQQKRVLAMIADGKLNKQIAYELSIQETTIKQHVSAILKKLGVYNRTQAGLIYQRAINTDSELLTA</sequence>
<proteinExistence type="predicted"/>
<dbReference type="InterPro" id="IPR058245">
    <property type="entry name" value="NreC/VraR/RcsB-like_REC"/>
</dbReference>
<dbReference type="Pfam" id="PF00072">
    <property type="entry name" value="Response_reg"/>
    <property type="match status" value="1"/>
</dbReference>
<dbReference type="InterPro" id="IPR051015">
    <property type="entry name" value="EvgA-like"/>
</dbReference>
<dbReference type="EMBL" id="QGGU01000003">
    <property type="protein sequence ID" value="PWK53304.1"/>
    <property type="molecule type" value="Genomic_DNA"/>
</dbReference>
<dbReference type="PROSITE" id="PS50043">
    <property type="entry name" value="HTH_LUXR_2"/>
    <property type="match status" value="1"/>
</dbReference>
<dbReference type="SUPFAM" id="SSF46894">
    <property type="entry name" value="C-terminal effector domain of the bipartite response regulators"/>
    <property type="match status" value="1"/>
</dbReference>
<keyword evidence="1 3" id="KW-0597">Phosphoprotein</keyword>
<evidence type="ECO:0000259" key="5">
    <source>
        <dbReference type="PROSITE" id="PS50110"/>
    </source>
</evidence>
<dbReference type="PRINTS" id="PR00038">
    <property type="entry name" value="HTHLUXR"/>
</dbReference>
<dbReference type="SMART" id="SM00448">
    <property type="entry name" value="REC"/>
    <property type="match status" value="1"/>
</dbReference>
<evidence type="ECO:0000259" key="4">
    <source>
        <dbReference type="PROSITE" id="PS50043"/>
    </source>
</evidence>
<dbReference type="InterPro" id="IPR011006">
    <property type="entry name" value="CheY-like_superfamily"/>
</dbReference>
<organism evidence="6 7">
    <name type="scientific">Pleionea mediterranea</name>
    <dbReference type="NCBI Taxonomy" id="523701"/>
    <lineage>
        <taxon>Bacteria</taxon>
        <taxon>Pseudomonadati</taxon>
        <taxon>Pseudomonadota</taxon>
        <taxon>Gammaproteobacteria</taxon>
        <taxon>Oceanospirillales</taxon>
        <taxon>Pleioneaceae</taxon>
        <taxon>Pleionea</taxon>
    </lineage>
</organism>
<dbReference type="InterPro" id="IPR036388">
    <property type="entry name" value="WH-like_DNA-bd_sf"/>
</dbReference>
<evidence type="ECO:0000256" key="2">
    <source>
        <dbReference type="ARBA" id="ARBA00023125"/>
    </source>
</evidence>
<dbReference type="Gene3D" id="3.40.50.2300">
    <property type="match status" value="1"/>
</dbReference>
<dbReference type="InterPro" id="IPR001789">
    <property type="entry name" value="Sig_transdc_resp-reg_receiver"/>
</dbReference>
<evidence type="ECO:0000256" key="1">
    <source>
        <dbReference type="ARBA" id="ARBA00022553"/>
    </source>
</evidence>
<dbReference type="PANTHER" id="PTHR45566">
    <property type="entry name" value="HTH-TYPE TRANSCRIPTIONAL REGULATOR YHJB-RELATED"/>
    <property type="match status" value="1"/>
</dbReference>
<evidence type="ECO:0000313" key="6">
    <source>
        <dbReference type="EMBL" id="PWK53304.1"/>
    </source>
</evidence>
<dbReference type="Pfam" id="PF00196">
    <property type="entry name" value="GerE"/>
    <property type="match status" value="1"/>
</dbReference>
<dbReference type="PANTHER" id="PTHR45566:SF1">
    <property type="entry name" value="HTH-TYPE TRANSCRIPTIONAL REGULATOR YHJB-RELATED"/>
    <property type="match status" value="1"/>
</dbReference>
<dbReference type="PROSITE" id="PS00622">
    <property type="entry name" value="HTH_LUXR_1"/>
    <property type="match status" value="1"/>
</dbReference>
<dbReference type="InterPro" id="IPR000792">
    <property type="entry name" value="Tscrpt_reg_LuxR_C"/>
</dbReference>
<name>A0A316FWW6_9GAMM</name>
<dbReference type="SUPFAM" id="SSF52172">
    <property type="entry name" value="CheY-like"/>
    <property type="match status" value="1"/>
</dbReference>
<dbReference type="Proteomes" id="UP000245790">
    <property type="component" value="Unassembled WGS sequence"/>
</dbReference>
<accession>A0A316FWW6</accession>
<evidence type="ECO:0000256" key="3">
    <source>
        <dbReference type="PROSITE-ProRule" id="PRU00169"/>
    </source>
</evidence>